<dbReference type="EMBL" id="WNYA01000012">
    <property type="protein sequence ID" value="KAG8551109.1"/>
    <property type="molecule type" value="Genomic_DNA"/>
</dbReference>
<reference evidence="1" key="1">
    <citation type="thesis" date="2020" institute="ProQuest LLC" country="789 East Eisenhower Parkway, Ann Arbor, MI, USA">
        <title>Comparative Genomics and Chromosome Evolution.</title>
        <authorList>
            <person name="Mudd A.B."/>
        </authorList>
    </citation>
    <scope>NUCLEOTIDE SEQUENCE</scope>
    <source>
        <strain evidence="1">237g6f4</strain>
        <tissue evidence="1">Blood</tissue>
    </source>
</reference>
<evidence type="ECO:0000313" key="2">
    <source>
        <dbReference type="Proteomes" id="UP000824782"/>
    </source>
</evidence>
<protein>
    <submittedName>
        <fullName evidence="1">Uncharacterized protein</fullName>
    </submittedName>
</protein>
<organism evidence="1 2">
    <name type="scientific">Engystomops pustulosus</name>
    <name type="common">Tungara frog</name>
    <name type="synonym">Physalaemus pustulosus</name>
    <dbReference type="NCBI Taxonomy" id="76066"/>
    <lineage>
        <taxon>Eukaryota</taxon>
        <taxon>Metazoa</taxon>
        <taxon>Chordata</taxon>
        <taxon>Craniata</taxon>
        <taxon>Vertebrata</taxon>
        <taxon>Euteleostomi</taxon>
        <taxon>Amphibia</taxon>
        <taxon>Batrachia</taxon>
        <taxon>Anura</taxon>
        <taxon>Neobatrachia</taxon>
        <taxon>Hyloidea</taxon>
        <taxon>Leptodactylidae</taxon>
        <taxon>Leiuperinae</taxon>
        <taxon>Engystomops</taxon>
    </lineage>
</organism>
<comment type="caution">
    <text evidence="1">The sequence shown here is derived from an EMBL/GenBank/DDBJ whole genome shotgun (WGS) entry which is preliminary data.</text>
</comment>
<gene>
    <name evidence="1" type="ORF">GDO81_018472</name>
</gene>
<name>A0AAV6ZP12_ENGPU</name>
<keyword evidence="2" id="KW-1185">Reference proteome</keyword>
<proteinExistence type="predicted"/>
<accession>A0AAV6ZP12</accession>
<sequence>MWVWVPLGGGKNENALSLGLQTRHRSYRAKRLTNLRNSVAKPFWDLLTGAFACASLSIDSEKIRLKSPPTRSGAGGSFKVLFRTLFRNLIWEEFGA</sequence>
<dbReference type="AlphaFoldDB" id="A0AAV6ZP12"/>
<dbReference type="Proteomes" id="UP000824782">
    <property type="component" value="Unassembled WGS sequence"/>
</dbReference>
<evidence type="ECO:0000313" key="1">
    <source>
        <dbReference type="EMBL" id="KAG8551109.1"/>
    </source>
</evidence>